<sequence length="145" mass="15311">MKVKTALFLSALSVGLSGAFATQAQAECGHCSEAPANAQAYIISPQHGETVDQTFTVKFGLTGMGVAPAGMDRKHTGHHHLLVDGKLPPMDQPMGKNVKHFGGGQTETTLTLTPGTHTLQLILGDMKHQPHNPPVVSEPITITVK</sequence>
<protein>
    <recommendedName>
        <fullName evidence="2">DUF4399 domain-containing protein</fullName>
    </recommendedName>
</protein>
<proteinExistence type="predicted"/>
<feature type="chain" id="PRO_5041303328" description="DUF4399 domain-containing protein" evidence="1">
    <location>
        <begin position="27"/>
        <end position="145"/>
    </location>
</feature>
<dbReference type="Proteomes" id="UP001161389">
    <property type="component" value="Unassembled WGS sequence"/>
</dbReference>
<reference evidence="3" key="2">
    <citation type="submission" date="2023-01" db="EMBL/GenBank/DDBJ databases">
        <title>Draft genome sequence of Litoribrevibacter albus strain NBRC 110071.</title>
        <authorList>
            <person name="Sun Q."/>
            <person name="Mori K."/>
        </authorList>
    </citation>
    <scope>NUCLEOTIDE SEQUENCE</scope>
    <source>
        <strain evidence="3">NBRC 110071</strain>
    </source>
</reference>
<dbReference type="AlphaFoldDB" id="A0AA37W905"/>
<dbReference type="InterPro" id="IPR025512">
    <property type="entry name" value="DUF4399"/>
</dbReference>
<evidence type="ECO:0000256" key="1">
    <source>
        <dbReference type="SAM" id="SignalP"/>
    </source>
</evidence>
<accession>A0AA37W905</accession>
<comment type="caution">
    <text evidence="3">The sequence shown here is derived from an EMBL/GenBank/DDBJ whole genome shotgun (WGS) entry which is preliminary data.</text>
</comment>
<keyword evidence="1" id="KW-0732">Signal</keyword>
<feature type="domain" description="DUF4399" evidence="2">
    <location>
        <begin position="57"/>
        <end position="145"/>
    </location>
</feature>
<name>A0AA37W905_9GAMM</name>
<evidence type="ECO:0000313" key="3">
    <source>
        <dbReference type="EMBL" id="GLQ32594.1"/>
    </source>
</evidence>
<evidence type="ECO:0000259" key="2">
    <source>
        <dbReference type="Pfam" id="PF14347"/>
    </source>
</evidence>
<dbReference type="EMBL" id="BSNM01000016">
    <property type="protein sequence ID" value="GLQ32594.1"/>
    <property type="molecule type" value="Genomic_DNA"/>
</dbReference>
<dbReference type="RefSeq" id="WP_284382637.1">
    <property type="nucleotide sequence ID" value="NZ_BSNM01000016.1"/>
</dbReference>
<gene>
    <name evidence="3" type="ORF">GCM10007876_30730</name>
</gene>
<evidence type="ECO:0000313" key="4">
    <source>
        <dbReference type="Proteomes" id="UP001161389"/>
    </source>
</evidence>
<organism evidence="3 4">
    <name type="scientific">Litoribrevibacter albus</name>
    <dbReference type="NCBI Taxonomy" id="1473156"/>
    <lineage>
        <taxon>Bacteria</taxon>
        <taxon>Pseudomonadati</taxon>
        <taxon>Pseudomonadota</taxon>
        <taxon>Gammaproteobacteria</taxon>
        <taxon>Oceanospirillales</taxon>
        <taxon>Oceanospirillaceae</taxon>
        <taxon>Litoribrevibacter</taxon>
    </lineage>
</organism>
<keyword evidence="4" id="KW-1185">Reference proteome</keyword>
<feature type="signal peptide" evidence="1">
    <location>
        <begin position="1"/>
        <end position="26"/>
    </location>
</feature>
<reference evidence="3" key="1">
    <citation type="journal article" date="2014" name="Int. J. Syst. Evol. Microbiol.">
        <title>Complete genome sequence of Corynebacterium casei LMG S-19264T (=DSM 44701T), isolated from a smear-ripened cheese.</title>
        <authorList>
            <consortium name="US DOE Joint Genome Institute (JGI-PGF)"/>
            <person name="Walter F."/>
            <person name="Albersmeier A."/>
            <person name="Kalinowski J."/>
            <person name="Ruckert C."/>
        </authorList>
    </citation>
    <scope>NUCLEOTIDE SEQUENCE</scope>
    <source>
        <strain evidence="3">NBRC 110071</strain>
    </source>
</reference>
<dbReference type="Pfam" id="PF14347">
    <property type="entry name" value="DUF4399"/>
    <property type="match status" value="1"/>
</dbReference>